<evidence type="ECO:0000313" key="1">
    <source>
        <dbReference type="EMBL" id="KAD3066350.1"/>
    </source>
</evidence>
<dbReference type="EMBL" id="SZYD01000017">
    <property type="protein sequence ID" value="KAD3066350.1"/>
    <property type="molecule type" value="Genomic_DNA"/>
</dbReference>
<proteinExistence type="predicted"/>
<protein>
    <submittedName>
        <fullName evidence="1">Uncharacterized protein</fullName>
    </submittedName>
</protein>
<name>A0A5N6LXH8_9ASTR</name>
<organism evidence="1 2">
    <name type="scientific">Mikania micrantha</name>
    <name type="common">bitter vine</name>
    <dbReference type="NCBI Taxonomy" id="192012"/>
    <lineage>
        <taxon>Eukaryota</taxon>
        <taxon>Viridiplantae</taxon>
        <taxon>Streptophyta</taxon>
        <taxon>Embryophyta</taxon>
        <taxon>Tracheophyta</taxon>
        <taxon>Spermatophyta</taxon>
        <taxon>Magnoliopsida</taxon>
        <taxon>eudicotyledons</taxon>
        <taxon>Gunneridae</taxon>
        <taxon>Pentapetalae</taxon>
        <taxon>asterids</taxon>
        <taxon>campanulids</taxon>
        <taxon>Asterales</taxon>
        <taxon>Asteraceae</taxon>
        <taxon>Asteroideae</taxon>
        <taxon>Heliantheae alliance</taxon>
        <taxon>Eupatorieae</taxon>
        <taxon>Mikania</taxon>
    </lineage>
</organism>
<reference evidence="1 2" key="1">
    <citation type="submission" date="2019-05" db="EMBL/GenBank/DDBJ databases">
        <title>Mikania micrantha, genome provides insights into the molecular mechanism of rapid growth.</title>
        <authorList>
            <person name="Liu B."/>
        </authorList>
    </citation>
    <scope>NUCLEOTIDE SEQUENCE [LARGE SCALE GENOMIC DNA]</scope>
    <source>
        <strain evidence="1">NLD-2019</strain>
        <tissue evidence="1">Leaf</tissue>
    </source>
</reference>
<accession>A0A5N6LXH8</accession>
<keyword evidence="2" id="KW-1185">Reference proteome</keyword>
<dbReference type="Proteomes" id="UP000326396">
    <property type="component" value="Linkage Group LG7"/>
</dbReference>
<comment type="caution">
    <text evidence="1">The sequence shown here is derived from an EMBL/GenBank/DDBJ whole genome shotgun (WGS) entry which is preliminary data.</text>
</comment>
<gene>
    <name evidence="1" type="ORF">E3N88_34230</name>
</gene>
<dbReference type="OrthoDB" id="10565971at2759"/>
<sequence length="134" mass="14482">MSSSPLLPLISSFTSLPSTNTHRAIKTQTNQAQGFRVSCNQTPDDLNDKKLILPEAQKLLIPNVDRRNLLVGLGGLYSTATSLASMPSALAKAIHTPPNACKDASAAPVKRFFLFEEMACGGLSRLTLKKYSYT</sequence>
<evidence type="ECO:0000313" key="2">
    <source>
        <dbReference type="Proteomes" id="UP000326396"/>
    </source>
</evidence>
<dbReference type="AlphaFoldDB" id="A0A5N6LXH8"/>